<dbReference type="InterPro" id="IPR001940">
    <property type="entry name" value="Peptidase_S1C"/>
</dbReference>
<keyword evidence="5" id="KW-0812">Transmembrane</keyword>
<dbReference type="Gene3D" id="2.40.10.120">
    <property type="match status" value="1"/>
</dbReference>
<dbReference type="EMBL" id="DWUU01000036">
    <property type="protein sequence ID" value="HJD42513.1"/>
    <property type="molecule type" value="Genomic_DNA"/>
</dbReference>
<dbReference type="PANTHER" id="PTHR22939">
    <property type="entry name" value="SERINE PROTEASE FAMILY S1C HTRA-RELATED"/>
    <property type="match status" value="1"/>
</dbReference>
<dbReference type="PROSITE" id="PS50106">
    <property type="entry name" value="PDZ"/>
    <property type="match status" value="1"/>
</dbReference>
<comment type="caution">
    <text evidence="7">The sequence shown here is derived from an EMBL/GenBank/DDBJ whole genome shotgun (WGS) entry which is preliminary data.</text>
</comment>
<dbReference type="Pfam" id="PF13365">
    <property type="entry name" value="Trypsin_2"/>
    <property type="match status" value="1"/>
</dbReference>
<evidence type="ECO:0000313" key="8">
    <source>
        <dbReference type="Proteomes" id="UP000823909"/>
    </source>
</evidence>
<proteinExistence type="inferred from homology"/>
<reference evidence="7" key="1">
    <citation type="journal article" date="2021" name="PeerJ">
        <title>Extensive microbial diversity within the chicken gut microbiome revealed by metagenomics and culture.</title>
        <authorList>
            <person name="Gilroy R."/>
            <person name="Ravi A."/>
            <person name="Getino M."/>
            <person name="Pursley I."/>
            <person name="Horton D.L."/>
            <person name="Alikhan N.F."/>
            <person name="Baker D."/>
            <person name="Gharbi K."/>
            <person name="Hall N."/>
            <person name="Watson M."/>
            <person name="Adriaenssens E.M."/>
            <person name="Foster-Nyarko E."/>
            <person name="Jarju S."/>
            <person name="Secka A."/>
            <person name="Antonio M."/>
            <person name="Oren A."/>
            <person name="Chaudhuri R.R."/>
            <person name="La Ragione R."/>
            <person name="Hildebrand F."/>
            <person name="Pallen M.J."/>
        </authorList>
    </citation>
    <scope>NUCLEOTIDE SEQUENCE</scope>
    <source>
        <strain evidence="7">ChiBcec15-3976</strain>
    </source>
</reference>
<dbReference type="AlphaFoldDB" id="A0A9D2U8F6"/>
<dbReference type="GO" id="GO:0006508">
    <property type="term" value="P:proteolysis"/>
    <property type="evidence" value="ECO:0007669"/>
    <property type="project" value="UniProtKB-KW"/>
</dbReference>
<evidence type="ECO:0000256" key="4">
    <source>
        <dbReference type="SAM" id="MobiDB-lite"/>
    </source>
</evidence>
<dbReference type="SMART" id="SM00228">
    <property type="entry name" value="PDZ"/>
    <property type="match status" value="1"/>
</dbReference>
<evidence type="ECO:0000259" key="6">
    <source>
        <dbReference type="PROSITE" id="PS50106"/>
    </source>
</evidence>
<keyword evidence="2 7" id="KW-0645">Protease</keyword>
<evidence type="ECO:0000256" key="5">
    <source>
        <dbReference type="SAM" id="Phobius"/>
    </source>
</evidence>
<feature type="domain" description="PDZ" evidence="6">
    <location>
        <begin position="316"/>
        <end position="406"/>
    </location>
</feature>
<keyword evidence="3" id="KW-0378">Hydrolase</keyword>
<reference evidence="7" key="2">
    <citation type="submission" date="2021-04" db="EMBL/GenBank/DDBJ databases">
        <authorList>
            <person name="Gilroy R."/>
        </authorList>
    </citation>
    <scope>NUCLEOTIDE SEQUENCE</scope>
    <source>
        <strain evidence="7">ChiBcec15-3976</strain>
    </source>
</reference>
<accession>A0A9D2U8F6</accession>
<evidence type="ECO:0000256" key="2">
    <source>
        <dbReference type="ARBA" id="ARBA00022670"/>
    </source>
</evidence>
<comment type="similarity">
    <text evidence="1">Belongs to the peptidase S1C family.</text>
</comment>
<organism evidence="7 8">
    <name type="scientific">Candidatus Mediterraneibacter quadrami</name>
    <dbReference type="NCBI Taxonomy" id="2838684"/>
    <lineage>
        <taxon>Bacteria</taxon>
        <taxon>Bacillati</taxon>
        <taxon>Bacillota</taxon>
        <taxon>Clostridia</taxon>
        <taxon>Lachnospirales</taxon>
        <taxon>Lachnospiraceae</taxon>
        <taxon>Mediterraneibacter</taxon>
    </lineage>
</organism>
<dbReference type="InterPro" id="IPR001478">
    <property type="entry name" value="PDZ"/>
</dbReference>
<dbReference type="PRINTS" id="PR00834">
    <property type="entry name" value="PROTEASES2C"/>
</dbReference>
<keyword evidence="5" id="KW-0472">Membrane</keyword>
<sequence length="423" mass="46024">MPNDKDQNLSPDEEPEEKKYSFLQETIKPKPVSRQQLVRQFIRIAIYGVILGAFACLGFYALKPWMQDTFRGNLETVSIPEDEEPEEPAEEPEEEPEDPVLDAESYEEIMASVNERAQEAKRGLAYIRPVTGTGNWEERMTGICAGTAGVILADNGQELLILADSSVSEGADGWSVTFQDSSTYTASLKQRDLNSGLAVFSVPRADISDNTWDKIKISVLGNSNQIRQGNVVIALGDMFGYEDGMACGIVSSAEYKETVYDRECGIISTDIAVASEGTGVLFNLEGEVIGLITPSVWNKEDHPAANAWAISDLKTVIEILANDENVPYVGIYATTVTGDLQEQGMPEGIYVVDVDPESPAMEAGIQSGDIICEVASEEITGINTYQNTILKTKAGDMIRVSGQRLGADGYVDVDFTITVGSKK</sequence>
<dbReference type="InterPro" id="IPR009003">
    <property type="entry name" value="Peptidase_S1_PA"/>
</dbReference>
<dbReference type="Pfam" id="PF13180">
    <property type="entry name" value="PDZ_2"/>
    <property type="match status" value="1"/>
</dbReference>
<protein>
    <submittedName>
        <fullName evidence="7">S1C family serine protease</fullName>
    </submittedName>
</protein>
<evidence type="ECO:0000256" key="1">
    <source>
        <dbReference type="ARBA" id="ARBA00010541"/>
    </source>
</evidence>
<name>A0A9D2U8F6_9FIRM</name>
<dbReference type="InterPro" id="IPR036034">
    <property type="entry name" value="PDZ_sf"/>
</dbReference>
<feature type="transmembrane region" description="Helical" evidence="5">
    <location>
        <begin position="44"/>
        <end position="62"/>
    </location>
</feature>
<dbReference type="Proteomes" id="UP000823909">
    <property type="component" value="Unassembled WGS sequence"/>
</dbReference>
<evidence type="ECO:0000256" key="3">
    <source>
        <dbReference type="ARBA" id="ARBA00022801"/>
    </source>
</evidence>
<dbReference type="Gene3D" id="2.30.42.10">
    <property type="match status" value="1"/>
</dbReference>
<dbReference type="PANTHER" id="PTHR22939:SF129">
    <property type="entry name" value="SERINE PROTEASE HTRA2, MITOCHONDRIAL"/>
    <property type="match status" value="1"/>
</dbReference>
<gene>
    <name evidence="7" type="ORF">H9910_05850</name>
</gene>
<dbReference type="SUPFAM" id="SSF50156">
    <property type="entry name" value="PDZ domain-like"/>
    <property type="match status" value="1"/>
</dbReference>
<dbReference type="SUPFAM" id="SSF50494">
    <property type="entry name" value="Trypsin-like serine proteases"/>
    <property type="match status" value="1"/>
</dbReference>
<feature type="region of interest" description="Disordered" evidence="4">
    <location>
        <begin position="80"/>
        <end position="100"/>
    </location>
</feature>
<dbReference type="GO" id="GO:0004252">
    <property type="term" value="F:serine-type endopeptidase activity"/>
    <property type="evidence" value="ECO:0007669"/>
    <property type="project" value="InterPro"/>
</dbReference>
<keyword evidence="5" id="KW-1133">Transmembrane helix</keyword>
<evidence type="ECO:0000313" key="7">
    <source>
        <dbReference type="EMBL" id="HJD42513.1"/>
    </source>
</evidence>